<feature type="transmembrane region" description="Helical" evidence="6">
    <location>
        <begin position="180"/>
        <end position="199"/>
    </location>
</feature>
<feature type="transmembrane region" description="Helical" evidence="6">
    <location>
        <begin position="154"/>
        <end position="174"/>
    </location>
</feature>
<dbReference type="InterPro" id="IPR020846">
    <property type="entry name" value="MFS_dom"/>
</dbReference>
<evidence type="ECO:0000256" key="2">
    <source>
        <dbReference type="ARBA" id="ARBA00022475"/>
    </source>
</evidence>
<feature type="transmembrane region" description="Helical" evidence="6">
    <location>
        <begin position="269"/>
        <end position="294"/>
    </location>
</feature>
<feature type="transmembrane region" description="Helical" evidence="6">
    <location>
        <begin position="230"/>
        <end position="249"/>
    </location>
</feature>
<dbReference type="GO" id="GO:0005886">
    <property type="term" value="C:plasma membrane"/>
    <property type="evidence" value="ECO:0007669"/>
    <property type="project" value="UniProtKB-SubCell"/>
</dbReference>
<dbReference type="HOGENOM" id="CLU_001265_5_12_4"/>
<feature type="transmembrane region" description="Helical" evidence="6">
    <location>
        <begin position="367"/>
        <end position="389"/>
    </location>
</feature>
<dbReference type="BioCyc" id="CTAI977880:RALTA_RS19100-MONOMER"/>
<dbReference type="Gene3D" id="1.20.1250.20">
    <property type="entry name" value="MFS general substrate transporter like domains"/>
    <property type="match status" value="2"/>
</dbReference>
<reference evidence="8 9" key="1">
    <citation type="journal article" date="2008" name="Genome Res.">
        <title>Genome sequence of the beta-rhizobium Cupriavidus taiwanensis and comparative genomics of rhizobia.</title>
        <authorList>
            <person name="Amadou C."/>
            <person name="Pascal G."/>
            <person name="Mangenot S."/>
            <person name="Glew M."/>
            <person name="Bontemps C."/>
            <person name="Capela D."/>
            <person name="Carrere S."/>
            <person name="Cruveiller S."/>
            <person name="Dossat C."/>
            <person name="Lajus A."/>
            <person name="Marchetti M."/>
            <person name="Poinsot V."/>
            <person name="Rouy Z."/>
            <person name="Servin B."/>
            <person name="Saad M."/>
            <person name="Schenowitz C."/>
            <person name="Barbe V."/>
            <person name="Batut J."/>
            <person name="Medigue C."/>
            <person name="Masson-Boivin C."/>
        </authorList>
    </citation>
    <scope>NUCLEOTIDE SEQUENCE [LARGE SCALE GENOMIC DNA]</scope>
    <source>
        <strain evidence="9">DSM 17343 / BCRC 17206 / CCUG 44338 / CIP 107171 / LMG 19424 / R1</strain>
    </source>
</reference>
<name>B3R8F6_CUPTR</name>
<feature type="transmembrane region" description="Helical" evidence="6">
    <location>
        <begin position="60"/>
        <end position="81"/>
    </location>
</feature>
<feature type="transmembrane region" description="Helical" evidence="6">
    <location>
        <begin position="332"/>
        <end position="355"/>
    </location>
</feature>
<feature type="transmembrane region" description="Helical" evidence="6">
    <location>
        <begin position="120"/>
        <end position="142"/>
    </location>
</feature>
<comment type="subcellular location">
    <subcellularLocation>
        <location evidence="1">Cell membrane</location>
        <topology evidence="1">Multi-pass membrane protein</topology>
    </subcellularLocation>
</comment>
<evidence type="ECO:0000313" key="9">
    <source>
        <dbReference type="Proteomes" id="UP000001692"/>
    </source>
</evidence>
<dbReference type="InterPro" id="IPR036259">
    <property type="entry name" value="MFS_trans_sf"/>
</dbReference>
<dbReference type="PANTHER" id="PTHR43124">
    <property type="entry name" value="PURINE EFFLUX PUMP PBUE"/>
    <property type="match status" value="1"/>
</dbReference>
<feature type="transmembrane region" description="Helical" evidence="6">
    <location>
        <begin position="401"/>
        <end position="420"/>
    </location>
</feature>
<keyword evidence="4 6" id="KW-1133">Transmembrane helix</keyword>
<evidence type="ECO:0000256" key="4">
    <source>
        <dbReference type="ARBA" id="ARBA00022989"/>
    </source>
</evidence>
<dbReference type="KEGG" id="cti:RALTA_B0694"/>
<gene>
    <name evidence="8" type="ordered locus">RALTA_B0694</name>
</gene>
<feature type="domain" description="Major facilitator superfamily (MFS) profile" evidence="7">
    <location>
        <begin position="25"/>
        <end position="421"/>
    </location>
</feature>
<evidence type="ECO:0000256" key="1">
    <source>
        <dbReference type="ARBA" id="ARBA00004651"/>
    </source>
</evidence>
<dbReference type="PROSITE" id="PS50850">
    <property type="entry name" value="MFS"/>
    <property type="match status" value="1"/>
</dbReference>
<evidence type="ECO:0000256" key="6">
    <source>
        <dbReference type="SAM" id="Phobius"/>
    </source>
</evidence>
<feature type="transmembrane region" description="Helical" evidence="6">
    <location>
        <begin position="21"/>
        <end position="40"/>
    </location>
</feature>
<keyword evidence="5 6" id="KW-0472">Membrane</keyword>
<dbReference type="InterPro" id="IPR050189">
    <property type="entry name" value="MFS_Efflux_Transporters"/>
</dbReference>
<evidence type="ECO:0000259" key="7">
    <source>
        <dbReference type="PROSITE" id="PS50850"/>
    </source>
</evidence>
<dbReference type="eggNOG" id="COG2271">
    <property type="taxonomic scope" value="Bacteria"/>
</dbReference>
<dbReference type="GO" id="GO:0022857">
    <property type="term" value="F:transmembrane transporter activity"/>
    <property type="evidence" value="ECO:0007669"/>
    <property type="project" value="InterPro"/>
</dbReference>
<evidence type="ECO:0000313" key="8">
    <source>
        <dbReference type="EMBL" id="CAQ71312.1"/>
    </source>
</evidence>
<evidence type="ECO:0000256" key="5">
    <source>
        <dbReference type="ARBA" id="ARBA00023136"/>
    </source>
</evidence>
<keyword evidence="9" id="KW-1185">Reference proteome</keyword>
<keyword evidence="2" id="KW-1003">Cell membrane</keyword>
<keyword evidence="3 6" id="KW-0812">Transmembrane</keyword>
<protein>
    <submittedName>
        <fullName evidence="8">Transporter, Major facilitator superfamily MFS_1</fullName>
    </submittedName>
</protein>
<dbReference type="SUPFAM" id="SSF103473">
    <property type="entry name" value="MFS general substrate transporter"/>
    <property type="match status" value="1"/>
</dbReference>
<sequence>MALNIPETASYQGAQQRLSRGYIWVIFALTFGLILSDYMSRQVLNAVFPQIKAEWGLSDTQLGTLSGIVSLAVGLLAFPLSLAADRWGRVRSVIVMAALWSVATLLCGLSHNYFTLLSARFLVGVGEAAYASVGVAILISIFPPRYTSTVTGAFMAGGMVGSVMGIGMGGALASHFGWRSAFVGMAVYGIVLTLLYMLVASPSRIEGETGGSAGNHSSARPPVKRVLRDLFSSPALICVYIGSGLQLFINGGMLAWLPSFLNRAYDMPLSQAGGVAAIFVLCGACGMPLCGALVDRVGRDSPRRKMFLTIAFNLACAILLLTAFQLPTGITQLVFIALGLFFSAGIVGPSGAMVAKLTPKAIHSTAMATLALAFNILGLAPGSIVTGALADRLGLAPALQLLPIAGIASAVVLLIGVRYMRGNK</sequence>
<proteinExistence type="predicted"/>
<dbReference type="AlphaFoldDB" id="B3R8F6"/>
<dbReference type="PANTHER" id="PTHR43124:SF3">
    <property type="entry name" value="CHLORAMPHENICOL EFFLUX PUMP RV0191"/>
    <property type="match status" value="1"/>
</dbReference>
<dbReference type="EMBL" id="CU633750">
    <property type="protein sequence ID" value="CAQ71312.1"/>
    <property type="molecule type" value="Genomic_DNA"/>
</dbReference>
<accession>B3R8F6</accession>
<organism evidence="8 9">
    <name type="scientific">Cupriavidus taiwanensis (strain DSM 17343 / BCRC 17206 / CCUG 44338 / CIP 107171 / LMG 19424 / R1)</name>
    <name type="common">Ralstonia taiwanensis (strain LMG 19424)</name>
    <dbReference type="NCBI Taxonomy" id="977880"/>
    <lineage>
        <taxon>Bacteria</taxon>
        <taxon>Pseudomonadati</taxon>
        <taxon>Pseudomonadota</taxon>
        <taxon>Betaproteobacteria</taxon>
        <taxon>Burkholderiales</taxon>
        <taxon>Burkholderiaceae</taxon>
        <taxon>Cupriavidus</taxon>
    </lineage>
</organism>
<feature type="transmembrane region" description="Helical" evidence="6">
    <location>
        <begin position="306"/>
        <end position="326"/>
    </location>
</feature>
<dbReference type="Pfam" id="PF07690">
    <property type="entry name" value="MFS_1"/>
    <property type="match status" value="1"/>
</dbReference>
<dbReference type="GeneID" id="29765359"/>
<dbReference type="RefSeq" id="WP_012355534.1">
    <property type="nucleotide sequence ID" value="NC_010530.1"/>
</dbReference>
<dbReference type="InterPro" id="IPR011701">
    <property type="entry name" value="MFS"/>
</dbReference>
<evidence type="ECO:0000256" key="3">
    <source>
        <dbReference type="ARBA" id="ARBA00022692"/>
    </source>
</evidence>
<dbReference type="Proteomes" id="UP000001692">
    <property type="component" value="Chromosome 2"/>
</dbReference>
<feature type="transmembrane region" description="Helical" evidence="6">
    <location>
        <begin position="93"/>
        <end position="114"/>
    </location>
</feature>